<dbReference type="CDD" id="cd01559">
    <property type="entry name" value="ADCL_like"/>
    <property type="match status" value="1"/>
</dbReference>
<keyword evidence="5" id="KW-0289">Folate biosynthesis</keyword>
<dbReference type="PANTHER" id="PTHR42743">
    <property type="entry name" value="AMINO-ACID AMINOTRANSFERASE"/>
    <property type="match status" value="1"/>
</dbReference>
<name>A0A1H4AWU3_ALKAM</name>
<comment type="subunit">
    <text evidence="3">Homodimer.</text>
</comment>
<dbReference type="AlphaFoldDB" id="A0A1H4AWU3"/>
<dbReference type="InterPro" id="IPR050571">
    <property type="entry name" value="Class-IV_PLP-Dep_Aminotrnsfr"/>
</dbReference>
<dbReference type="GO" id="GO:0030170">
    <property type="term" value="F:pyridoxal phosphate binding"/>
    <property type="evidence" value="ECO:0007669"/>
    <property type="project" value="InterPro"/>
</dbReference>
<evidence type="ECO:0000256" key="3">
    <source>
        <dbReference type="ARBA" id="ARBA00011738"/>
    </source>
</evidence>
<evidence type="ECO:0000256" key="14">
    <source>
        <dbReference type="RuleBase" id="RU004516"/>
    </source>
</evidence>
<dbReference type="PANTHER" id="PTHR42743:SF2">
    <property type="entry name" value="AMINODEOXYCHORISMATE LYASE"/>
    <property type="match status" value="1"/>
</dbReference>
<dbReference type="OrthoDB" id="9805628at2"/>
<dbReference type="EC" id="4.1.3.38" evidence="8 12"/>
<evidence type="ECO:0000256" key="13">
    <source>
        <dbReference type="RuleBase" id="RU004106"/>
    </source>
</evidence>
<dbReference type="InterPro" id="IPR018300">
    <property type="entry name" value="Aminotrans_IV_CS"/>
</dbReference>
<keyword evidence="16" id="KW-1185">Reference proteome</keyword>
<dbReference type="InterPro" id="IPR043131">
    <property type="entry name" value="BCAT-like_N"/>
</dbReference>
<evidence type="ECO:0000256" key="5">
    <source>
        <dbReference type="ARBA" id="ARBA00022909"/>
    </source>
</evidence>
<evidence type="ECO:0000256" key="4">
    <source>
        <dbReference type="ARBA" id="ARBA00022898"/>
    </source>
</evidence>
<evidence type="ECO:0000256" key="7">
    <source>
        <dbReference type="ARBA" id="ARBA00035633"/>
    </source>
</evidence>
<evidence type="ECO:0000256" key="8">
    <source>
        <dbReference type="ARBA" id="ARBA00035676"/>
    </source>
</evidence>
<dbReference type="Gene3D" id="3.20.10.10">
    <property type="entry name" value="D-amino Acid Aminotransferase, subunit A, domain 2"/>
    <property type="match status" value="1"/>
</dbReference>
<sequence length="272" mass="30008">MIIVNGKQQNQIDVKDRGLCYGDGLFETIKVQDGVPKLWGMHLDRLITGCSRLRIPVPDSEGLRSDVDKVIHASGPNLVLKLIVTRGVSQRGYAYSGEEKPTVIVMSAPEYQINANDYLTGITAIICTTRLSHNVHLAGIKHLNRLEQVLARAEWHDPFIREGIMLDVSDCVIEGTMSNIFIEKDGVFYTPQLSRAGVCGVMRRKVIETLRAEQRLVCVKDMALTELLNADSVAICNALLGVMPVSRIDNTVFEIGPALNDLVAKKLQNADA</sequence>
<comment type="pathway">
    <text evidence="7">Cofactor biosynthesis; tetrahydrofolate biosynthesis; 4-aminobenzoate from chorismate: step 2/2.</text>
</comment>
<evidence type="ECO:0000256" key="11">
    <source>
        <dbReference type="ARBA" id="ARBA00069174"/>
    </source>
</evidence>
<protein>
    <recommendedName>
        <fullName evidence="11 12">Aminodeoxychorismate lyase</fullName>
        <ecNumber evidence="8 12">4.1.3.38</ecNumber>
    </recommendedName>
</protein>
<evidence type="ECO:0000313" key="16">
    <source>
        <dbReference type="Proteomes" id="UP000198773"/>
    </source>
</evidence>
<dbReference type="InterPro" id="IPR017824">
    <property type="entry name" value="Aminodeoxychorismate_lyase_IV"/>
</dbReference>
<dbReference type="RefSeq" id="WP_091341214.1">
    <property type="nucleotide sequence ID" value="NZ_FNRM01000003.1"/>
</dbReference>
<organism evidence="15 16">
    <name type="scientific">Alkalimonas amylolytica</name>
    <dbReference type="NCBI Taxonomy" id="152573"/>
    <lineage>
        <taxon>Bacteria</taxon>
        <taxon>Pseudomonadati</taxon>
        <taxon>Pseudomonadota</taxon>
        <taxon>Gammaproteobacteria</taxon>
        <taxon>Alkalimonas</taxon>
    </lineage>
</organism>
<comment type="catalytic activity">
    <reaction evidence="9">
        <text>4-amino-4-deoxychorismate = 4-aminobenzoate + pyruvate + H(+)</text>
        <dbReference type="Rhea" id="RHEA:16201"/>
        <dbReference type="ChEBI" id="CHEBI:15361"/>
        <dbReference type="ChEBI" id="CHEBI:15378"/>
        <dbReference type="ChEBI" id="CHEBI:17836"/>
        <dbReference type="ChEBI" id="CHEBI:58406"/>
        <dbReference type="EC" id="4.1.3.38"/>
    </reaction>
</comment>
<dbReference type="Gene3D" id="3.30.470.10">
    <property type="match status" value="1"/>
</dbReference>
<comment type="similarity">
    <text evidence="2 13">Belongs to the class-IV pyridoxal-phosphate-dependent aminotransferase family.</text>
</comment>
<dbReference type="EMBL" id="FNRM01000003">
    <property type="protein sequence ID" value="SEA40316.1"/>
    <property type="molecule type" value="Genomic_DNA"/>
</dbReference>
<evidence type="ECO:0000313" key="15">
    <source>
        <dbReference type="EMBL" id="SEA40316.1"/>
    </source>
</evidence>
<dbReference type="SUPFAM" id="SSF56752">
    <property type="entry name" value="D-aminoacid aminotransferase-like PLP-dependent enzymes"/>
    <property type="match status" value="1"/>
</dbReference>
<dbReference type="PROSITE" id="PS00770">
    <property type="entry name" value="AA_TRANSFER_CLASS_4"/>
    <property type="match status" value="1"/>
</dbReference>
<dbReference type="STRING" id="152573.SAMN04488051_10361"/>
<comment type="cofactor">
    <cofactor evidence="1 14">
        <name>pyridoxal 5'-phosphate</name>
        <dbReference type="ChEBI" id="CHEBI:597326"/>
    </cofactor>
</comment>
<keyword evidence="4 14" id="KW-0663">Pyridoxal phosphate</keyword>
<dbReference type="Pfam" id="PF01063">
    <property type="entry name" value="Aminotran_4"/>
    <property type="match status" value="1"/>
</dbReference>
<dbReference type="NCBIfam" id="NF004761">
    <property type="entry name" value="PRK06092.1"/>
    <property type="match status" value="1"/>
</dbReference>
<keyword evidence="6 15" id="KW-0456">Lyase</keyword>
<dbReference type="InterPro" id="IPR001544">
    <property type="entry name" value="Aminotrans_IV"/>
</dbReference>
<dbReference type="GO" id="GO:0005829">
    <property type="term" value="C:cytosol"/>
    <property type="evidence" value="ECO:0007669"/>
    <property type="project" value="TreeGrafter"/>
</dbReference>
<evidence type="ECO:0000256" key="6">
    <source>
        <dbReference type="ARBA" id="ARBA00023239"/>
    </source>
</evidence>
<dbReference type="InterPro" id="IPR043132">
    <property type="entry name" value="BCAT-like_C"/>
</dbReference>
<proteinExistence type="inferred from homology"/>
<evidence type="ECO:0000256" key="1">
    <source>
        <dbReference type="ARBA" id="ARBA00001933"/>
    </source>
</evidence>
<evidence type="ECO:0000256" key="10">
    <source>
        <dbReference type="ARBA" id="ARBA00054027"/>
    </source>
</evidence>
<evidence type="ECO:0000256" key="12">
    <source>
        <dbReference type="NCBIfam" id="TIGR03461"/>
    </source>
</evidence>
<dbReference type="NCBIfam" id="TIGR03461">
    <property type="entry name" value="pabC_Proteo"/>
    <property type="match status" value="1"/>
</dbReference>
<dbReference type="GO" id="GO:0046656">
    <property type="term" value="P:folic acid biosynthetic process"/>
    <property type="evidence" value="ECO:0007669"/>
    <property type="project" value="UniProtKB-KW"/>
</dbReference>
<reference evidence="15 16" key="1">
    <citation type="submission" date="2016-10" db="EMBL/GenBank/DDBJ databases">
        <authorList>
            <person name="de Groot N.N."/>
        </authorList>
    </citation>
    <scope>NUCLEOTIDE SEQUENCE [LARGE SCALE GENOMIC DNA]</scope>
    <source>
        <strain evidence="15 16">CGMCC 1.3430</strain>
    </source>
</reference>
<evidence type="ECO:0000256" key="9">
    <source>
        <dbReference type="ARBA" id="ARBA00049529"/>
    </source>
</evidence>
<accession>A0A1H4AWU3</accession>
<gene>
    <name evidence="15" type="ORF">SAMN04488051_10361</name>
</gene>
<dbReference type="GO" id="GO:0008153">
    <property type="term" value="P:4-aminobenzoate biosynthetic process"/>
    <property type="evidence" value="ECO:0007669"/>
    <property type="project" value="UniProtKB-UniRule"/>
</dbReference>
<comment type="function">
    <text evidence="10">Involved in the biosynthesis of p-aminobenzoate (PABA), a precursor of tetrahydrofolate. Converts 4-amino-4-deoxychorismate into 4-aminobenzoate (PABA) and pyruvate.</text>
</comment>
<evidence type="ECO:0000256" key="2">
    <source>
        <dbReference type="ARBA" id="ARBA00009320"/>
    </source>
</evidence>
<dbReference type="Proteomes" id="UP000198773">
    <property type="component" value="Unassembled WGS sequence"/>
</dbReference>
<dbReference type="GO" id="GO:0008696">
    <property type="term" value="F:4-amino-4-deoxychorismate lyase activity"/>
    <property type="evidence" value="ECO:0007669"/>
    <property type="project" value="UniProtKB-UniRule"/>
</dbReference>
<dbReference type="FunFam" id="3.20.10.10:FF:000002">
    <property type="entry name" value="D-alanine aminotransferase"/>
    <property type="match status" value="1"/>
</dbReference>
<dbReference type="InterPro" id="IPR036038">
    <property type="entry name" value="Aminotransferase-like"/>
</dbReference>